<evidence type="ECO:0000256" key="1">
    <source>
        <dbReference type="ARBA" id="ARBA00006477"/>
    </source>
</evidence>
<sequence>MNPPIMAASPTSDMEALQDRNAVLAEIGELYRVKSPQSPREFAPNATIVLVGCRGSGKRSLGFIGAIHLGRRLITEDQYFEEVTGLSRKSFLSEHGQQEFKRKNIYALQKILKENTSNCIIECGMGSLAREAQKTLKGYSLSHPVVHIVRNFNRIRYLLNLSEDEARRLEHAYSVHRSCSNFEYYNLHDPSCEANGTDSPLDRANPNYSFGLKDARKDFSGFLDFITNNGHGLAALENPLSIGAVPPEKRQYTFALSLSLSDLIASKIDLSELESGGGDVVELKIDTWTASMLSVISRLVAVIRRQIGVPIILSVVDVENHTKPDQPGVGQEARIPFTQEIAVILLEQGLRLGVDYIAMDLNFEDRNIRRPLSEKGMTKVIAHYYDGRPPTSGWLQPDRLALYSRAQFFSFDMVRLVQTAKTLKDNDDIKIFWEKTAAFPAPHLPLIAYNSGSIGIETLALNKIFSPVTHSVLTRTRTSTTSRLTSEEALRKLFDKSIFQHLHFYISGAMVSYSLSPAMHGAAYKVCGMPHDYTINQTSSVEAFLRLANEPNFGGSATIQPLRMDIVPHLSAVSYHAHAIGSVNTVVPLRTLPSSSGQSLAQQATEPKRSGPCVALYGDNTDWIGIMTSIRRNGSPRNAVQPSKTTGLIIGAGGMARSAIYALIRLGCRKIFIFNRTVANAIAVADHFNTWAGQLRFDLPVVSVLRSRDEPWPAGLRPPTLIVSCLPVHSVENQPVPSFEMPEQWLQSPTGGVIMELAYRHTETLLVRQIRDLRVRTGQAWVIVDFLDVLPEQGIAQFELMTGRRAPRRTMREAVIEAVRDDPPGGFKA</sequence>
<dbReference type="Gene3D" id="3.40.50.300">
    <property type="entry name" value="P-loop containing nucleotide triphosphate hydrolases"/>
    <property type="match status" value="1"/>
</dbReference>
<dbReference type="SUPFAM" id="SSF51735">
    <property type="entry name" value="NAD(P)-binding Rossmann-fold domains"/>
    <property type="match status" value="1"/>
</dbReference>
<dbReference type="PANTHER" id="PTHR21090">
    <property type="entry name" value="AROM/DEHYDROQUINATE SYNTHASE"/>
    <property type="match status" value="1"/>
</dbReference>
<dbReference type="InterPro" id="IPR027417">
    <property type="entry name" value="P-loop_NTPase"/>
</dbReference>
<dbReference type="GO" id="GO:0003855">
    <property type="term" value="F:3-dehydroquinate dehydratase activity"/>
    <property type="evidence" value="ECO:0007669"/>
    <property type="project" value="InterPro"/>
</dbReference>
<evidence type="ECO:0000259" key="3">
    <source>
        <dbReference type="Pfam" id="PF01488"/>
    </source>
</evidence>
<dbReference type="InterPro" id="IPR046346">
    <property type="entry name" value="Aminoacid_DH-like_N_sf"/>
</dbReference>
<dbReference type="GO" id="GO:0003866">
    <property type="term" value="F:3-phosphoshikimate 1-carboxyvinyltransferase activity"/>
    <property type="evidence" value="ECO:0007669"/>
    <property type="project" value="TreeGrafter"/>
</dbReference>
<dbReference type="CDD" id="cd00502">
    <property type="entry name" value="DHQase_I"/>
    <property type="match status" value="1"/>
</dbReference>
<dbReference type="InterPro" id="IPR006151">
    <property type="entry name" value="Shikm_DH/Glu-tRNA_Rdtase"/>
</dbReference>
<dbReference type="AlphaFoldDB" id="A0A177AAB6"/>
<dbReference type="Gene3D" id="3.40.50.10860">
    <property type="entry name" value="Leucine Dehydrogenase, chain A, domain 1"/>
    <property type="match status" value="1"/>
</dbReference>
<dbReference type="PANTHER" id="PTHR21090:SF17">
    <property type="entry name" value="QUINATE REPRESSOR PROTEIN"/>
    <property type="match status" value="1"/>
</dbReference>
<dbReference type="OrthoDB" id="4415835at2759"/>
<accession>A0A177AAB6</accession>
<dbReference type="VEuPathDB" id="FungiDB:GMDG_00887"/>
<dbReference type="InterPro" id="IPR013708">
    <property type="entry name" value="Shikimate_DH-bd_N"/>
</dbReference>
<name>A0A177AAB6_9PEZI</name>
<feature type="domain" description="Quinate/shikimate 5-dehydrogenase/glutamyl-tRNA reductase" evidence="3">
    <location>
        <begin position="644"/>
        <end position="690"/>
    </location>
</feature>
<dbReference type="Gene3D" id="3.20.20.70">
    <property type="entry name" value="Aldolase class I"/>
    <property type="match status" value="1"/>
</dbReference>
<dbReference type="GeneID" id="36288040"/>
<dbReference type="Pfam" id="PF18317">
    <property type="entry name" value="SDH_C"/>
    <property type="match status" value="1"/>
</dbReference>
<proteinExistence type="inferred from homology"/>
<gene>
    <name evidence="6" type="ORF">VC83_04972</name>
</gene>
<dbReference type="Pfam" id="PF01487">
    <property type="entry name" value="DHquinase_I"/>
    <property type="match status" value="1"/>
</dbReference>
<dbReference type="CDD" id="cd01065">
    <property type="entry name" value="NAD_bind_Shikimate_DH"/>
    <property type="match status" value="1"/>
</dbReference>
<dbReference type="Gene3D" id="3.40.50.720">
    <property type="entry name" value="NAD(P)-binding Rossmann-like Domain"/>
    <property type="match status" value="1"/>
</dbReference>
<dbReference type="InterPro" id="IPR041121">
    <property type="entry name" value="SDH_C"/>
</dbReference>
<dbReference type="SUPFAM" id="SSF51569">
    <property type="entry name" value="Aldolase"/>
    <property type="match status" value="1"/>
</dbReference>
<protein>
    <submittedName>
        <fullName evidence="6">Uncharacterized protein</fullName>
    </submittedName>
</protein>
<dbReference type="Proteomes" id="UP000077154">
    <property type="component" value="Unassembled WGS sequence"/>
</dbReference>
<dbReference type="InterPro" id="IPR031322">
    <property type="entry name" value="Shikimate/glucono_kinase"/>
</dbReference>
<comment type="similarity">
    <text evidence="2">In the N-terminal section; belongs to the shikimate kinase family.</text>
</comment>
<dbReference type="InterPro" id="IPR036291">
    <property type="entry name" value="NAD(P)-bd_dom_sf"/>
</dbReference>
<dbReference type="InterPro" id="IPR013785">
    <property type="entry name" value="Aldolase_TIM"/>
</dbReference>
<dbReference type="eggNOG" id="KOG0692">
    <property type="taxonomic scope" value="Eukaryota"/>
</dbReference>
<evidence type="ECO:0000259" key="4">
    <source>
        <dbReference type="Pfam" id="PF08501"/>
    </source>
</evidence>
<dbReference type="Pfam" id="PF08501">
    <property type="entry name" value="Shikimate_dh_N"/>
    <property type="match status" value="1"/>
</dbReference>
<evidence type="ECO:0000259" key="5">
    <source>
        <dbReference type="Pfam" id="PF18317"/>
    </source>
</evidence>
<dbReference type="SUPFAM" id="SSF53223">
    <property type="entry name" value="Aminoacid dehydrogenase-like, N-terminal domain"/>
    <property type="match status" value="1"/>
</dbReference>
<feature type="domain" description="SDH C-terminal" evidence="5">
    <location>
        <begin position="787"/>
        <end position="815"/>
    </location>
</feature>
<organism evidence="6">
    <name type="scientific">Pseudogymnoascus destructans</name>
    <dbReference type="NCBI Taxonomy" id="655981"/>
    <lineage>
        <taxon>Eukaryota</taxon>
        <taxon>Fungi</taxon>
        <taxon>Dikarya</taxon>
        <taxon>Ascomycota</taxon>
        <taxon>Pezizomycotina</taxon>
        <taxon>Leotiomycetes</taxon>
        <taxon>Thelebolales</taxon>
        <taxon>Thelebolaceae</taxon>
        <taxon>Pseudogymnoascus</taxon>
    </lineage>
</organism>
<dbReference type="FunFam" id="3.40.50.720:FF:000386">
    <property type="entry name" value="Quinate repressor protein"/>
    <property type="match status" value="1"/>
</dbReference>
<reference evidence="6" key="1">
    <citation type="submission" date="2016-03" db="EMBL/GenBank/DDBJ databases">
        <title>Updated assembly of Pseudogymnoascus destructans, the fungus causing white-nose syndrome of bats.</title>
        <authorList>
            <person name="Palmer J.M."/>
            <person name="Drees K.P."/>
            <person name="Foster J.T."/>
            <person name="Lindner D.L."/>
        </authorList>
    </citation>
    <scope>NUCLEOTIDE SEQUENCE [LARGE SCALE GENOMIC DNA]</scope>
    <source>
        <strain evidence="6">20631-21</strain>
    </source>
</reference>
<dbReference type="Pfam" id="PF01202">
    <property type="entry name" value="SKI"/>
    <property type="match status" value="1"/>
</dbReference>
<dbReference type="EMBL" id="KV441396">
    <property type="protein sequence ID" value="OAF58700.2"/>
    <property type="molecule type" value="Genomic_DNA"/>
</dbReference>
<dbReference type="GO" id="GO:0004764">
    <property type="term" value="F:shikimate 3-dehydrogenase (NADP+) activity"/>
    <property type="evidence" value="ECO:0007669"/>
    <property type="project" value="InterPro"/>
</dbReference>
<dbReference type="Pfam" id="PF01488">
    <property type="entry name" value="Shikimate_DH"/>
    <property type="match status" value="1"/>
</dbReference>
<evidence type="ECO:0000256" key="2">
    <source>
        <dbReference type="ARBA" id="ARBA00009349"/>
    </source>
</evidence>
<dbReference type="GO" id="GO:0009423">
    <property type="term" value="P:chorismate biosynthetic process"/>
    <property type="evidence" value="ECO:0007669"/>
    <property type="project" value="TreeGrafter"/>
</dbReference>
<evidence type="ECO:0000313" key="6">
    <source>
        <dbReference type="EMBL" id="OAF58700.2"/>
    </source>
</evidence>
<dbReference type="InterPro" id="IPR001381">
    <property type="entry name" value="DHquinase_I"/>
</dbReference>
<feature type="domain" description="Shikimate dehydrogenase substrate binding N-terminal" evidence="4">
    <location>
        <begin position="507"/>
        <end position="586"/>
    </location>
</feature>
<dbReference type="RefSeq" id="XP_024323984.1">
    <property type="nucleotide sequence ID" value="XM_024468598.1"/>
</dbReference>
<dbReference type="SUPFAM" id="SSF52540">
    <property type="entry name" value="P-loop containing nucleoside triphosphate hydrolases"/>
    <property type="match status" value="1"/>
</dbReference>
<comment type="similarity">
    <text evidence="1">In the 2nd section; belongs to the type-I 3-dehydroquinase family.</text>
</comment>